<reference evidence="2" key="2">
    <citation type="submission" date="2015-01" db="EMBL/GenBank/DDBJ databases">
        <title>Evolutionary Origins and Diversification of the Mycorrhizal Mutualists.</title>
        <authorList>
            <consortium name="DOE Joint Genome Institute"/>
            <consortium name="Mycorrhizal Genomics Consortium"/>
            <person name="Kohler A."/>
            <person name="Kuo A."/>
            <person name="Nagy L.G."/>
            <person name="Floudas D."/>
            <person name="Copeland A."/>
            <person name="Barry K.W."/>
            <person name="Cichocki N."/>
            <person name="Veneault-Fourrey C."/>
            <person name="LaButti K."/>
            <person name="Lindquist E.A."/>
            <person name="Lipzen A."/>
            <person name="Lundell T."/>
            <person name="Morin E."/>
            <person name="Murat C."/>
            <person name="Riley R."/>
            <person name="Ohm R."/>
            <person name="Sun H."/>
            <person name="Tunlid A."/>
            <person name="Henrissat B."/>
            <person name="Grigoriev I.V."/>
            <person name="Hibbett D.S."/>
            <person name="Martin F."/>
        </authorList>
    </citation>
    <scope>NUCLEOTIDE SEQUENCE [LARGE SCALE GENOMIC DNA]</scope>
    <source>
        <strain evidence="2">F 1598</strain>
    </source>
</reference>
<dbReference type="AlphaFoldDB" id="A0A0C3FI71"/>
<dbReference type="HOGENOM" id="CLU_020221_0_0_1"/>
<gene>
    <name evidence="1" type="ORF">PILCRDRAFT_556952</name>
</gene>
<sequence length="554" mass="61307">MNRDDPIQRYIVNTVIHTITDLNVGRNIISELLSISSVSDEPVVRDVSDSPVLRRATLPKYTIPKKWKWVGALLVNTGGDHAKRLSVVSLTDLTADPPNGLSFNTVLSTLVDSIEITRMLNIADLDPLLSACGPFRQVAKLAVEDTNDRELLYSLASFMDDRRQVAVGPLFFENKEIASVIIFPSSLPTLWPRFNVPDDLQQTGQFIAVLIPWTMTPAQYSDYGIHSSLMSFAPPEFKHSTTQAIQCLGFPRALGKYMSAPYHPYVVWWSPSDGTTSAPGLETTLLLNILKACRAQKVEADDNRLRVVFVHVGALESLHRLSTITRRRQHPEIHFFSYGSHHSVPSEQWGVRAIYPLGGIVTFTADALLEDPIGAAQLMSQIALHPFWDCYLLPSAVGMAVRFLCEDGDPPLEFQAGHFILDDIFRLIADGHVALLRAPHGRGPSPDWVHWQLKLLAATPSDLLEECLRAFSAQHANTPDGDLLAAIHTEIAEDLLCLQSSPSIIENYRQYVVIKATSTGDCSGKHGGLVEWTTLDDFDTQDGFLQTPDGLLSV</sequence>
<keyword evidence="2" id="KW-1185">Reference proteome</keyword>
<evidence type="ECO:0000313" key="1">
    <source>
        <dbReference type="EMBL" id="KIM79471.1"/>
    </source>
</evidence>
<dbReference type="STRING" id="765440.A0A0C3FI71"/>
<name>A0A0C3FI71_PILCF</name>
<organism evidence="1 2">
    <name type="scientific">Piloderma croceum (strain F 1598)</name>
    <dbReference type="NCBI Taxonomy" id="765440"/>
    <lineage>
        <taxon>Eukaryota</taxon>
        <taxon>Fungi</taxon>
        <taxon>Dikarya</taxon>
        <taxon>Basidiomycota</taxon>
        <taxon>Agaricomycotina</taxon>
        <taxon>Agaricomycetes</taxon>
        <taxon>Agaricomycetidae</taxon>
        <taxon>Atheliales</taxon>
        <taxon>Atheliaceae</taxon>
        <taxon>Piloderma</taxon>
    </lineage>
</organism>
<dbReference type="InParanoid" id="A0A0C3FI71"/>
<accession>A0A0C3FI71</accession>
<protein>
    <submittedName>
        <fullName evidence="1">Uncharacterized protein</fullName>
    </submittedName>
</protein>
<dbReference type="EMBL" id="KN833009">
    <property type="protein sequence ID" value="KIM79471.1"/>
    <property type="molecule type" value="Genomic_DNA"/>
</dbReference>
<dbReference type="OrthoDB" id="433924at2759"/>
<reference evidence="1 2" key="1">
    <citation type="submission" date="2014-04" db="EMBL/GenBank/DDBJ databases">
        <authorList>
            <consortium name="DOE Joint Genome Institute"/>
            <person name="Kuo A."/>
            <person name="Tarkka M."/>
            <person name="Buscot F."/>
            <person name="Kohler A."/>
            <person name="Nagy L.G."/>
            <person name="Floudas D."/>
            <person name="Copeland A."/>
            <person name="Barry K.W."/>
            <person name="Cichocki N."/>
            <person name="Veneault-Fourrey C."/>
            <person name="LaButti K."/>
            <person name="Lindquist E.A."/>
            <person name="Lipzen A."/>
            <person name="Lundell T."/>
            <person name="Morin E."/>
            <person name="Murat C."/>
            <person name="Sun H."/>
            <person name="Tunlid A."/>
            <person name="Henrissat B."/>
            <person name="Grigoriev I.V."/>
            <person name="Hibbett D.S."/>
            <person name="Martin F."/>
            <person name="Nordberg H.P."/>
            <person name="Cantor M.N."/>
            <person name="Hua S.X."/>
        </authorList>
    </citation>
    <scope>NUCLEOTIDE SEQUENCE [LARGE SCALE GENOMIC DNA]</scope>
    <source>
        <strain evidence="1 2">F 1598</strain>
    </source>
</reference>
<dbReference type="Proteomes" id="UP000054166">
    <property type="component" value="Unassembled WGS sequence"/>
</dbReference>
<evidence type="ECO:0000313" key="2">
    <source>
        <dbReference type="Proteomes" id="UP000054166"/>
    </source>
</evidence>
<proteinExistence type="predicted"/>